<sequence>MASLYQRFTGKINTANSFPHPPEASRLLGGQVADEENAVKSPQQQVVDGRAHVPYRKKCVREDEATSLQQKAHKANVLSPSAQDSTASSAGPLAQRCHGCKGGEASWSLLTDVFTIDKCFFSNLFLCSRRASQQVIHPPGISLLCSTPSIIQPLTTSPPPTDLSTARLQAALPPPPRCETVPLPLGDLLYYYTS</sequence>
<protein>
    <submittedName>
        <fullName evidence="2">Uncharacterized protein</fullName>
    </submittedName>
</protein>
<comment type="caution">
    <text evidence="2">The sequence shown here is derived from an EMBL/GenBank/DDBJ whole genome shotgun (WGS) entry which is preliminary data.</text>
</comment>
<evidence type="ECO:0000256" key="1">
    <source>
        <dbReference type="SAM" id="MobiDB-lite"/>
    </source>
</evidence>
<gene>
    <name evidence="2" type="ORF">PLEPLA_LOCUS20450</name>
</gene>
<evidence type="ECO:0000313" key="3">
    <source>
        <dbReference type="Proteomes" id="UP001153269"/>
    </source>
</evidence>
<evidence type="ECO:0000313" key="2">
    <source>
        <dbReference type="EMBL" id="CAB1432387.1"/>
    </source>
</evidence>
<feature type="region of interest" description="Disordered" evidence="1">
    <location>
        <begin position="66"/>
        <end position="90"/>
    </location>
</feature>
<reference evidence="2" key="1">
    <citation type="submission" date="2020-03" db="EMBL/GenBank/DDBJ databases">
        <authorList>
            <person name="Weist P."/>
        </authorList>
    </citation>
    <scope>NUCLEOTIDE SEQUENCE</scope>
</reference>
<dbReference type="Proteomes" id="UP001153269">
    <property type="component" value="Unassembled WGS sequence"/>
</dbReference>
<accession>A0A9N7ULA5</accession>
<name>A0A9N7ULA5_PLEPL</name>
<feature type="compositionally biased region" description="Polar residues" evidence="1">
    <location>
        <begin position="78"/>
        <end position="89"/>
    </location>
</feature>
<keyword evidence="3" id="KW-1185">Reference proteome</keyword>
<proteinExistence type="predicted"/>
<organism evidence="2 3">
    <name type="scientific">Pleuronectes platessa</name>
    <name type="common">European plaice</name>
    <dbReference type="NCBI Taxonomy" id="8262"/>
    <lineage>
        <taxon>Eukaryota</taxon>
        <taxon>Metazoa</taxon>
        <taxon>Chordata</taxon>
        <taxon>Craniata</taxon>
        <taxon>Vertebrata</taxon>
        <taxon>Euteleostomi</taxon>
        <taxon>Actinopterygii</taxon>
        <taxon>Neopterygii</taxon>
        <taxon>Teleostei</taxon>
        <taxon>Neoteleostei</taxon>
        <taxon>Acanthomorphata</taxon>
        <taxon>Carangaria</taxon>
        <taxon>Pleuronectiformes</taxon>
        <taxon>Pleuronectoidei</taxon>
        <taxon>Pleuronectidae</taxon>
        <taxon>Pleuronectes</taxon>
    </lineage>
</organism>
<dbReference type="EMBL" id="CADEAL010001435">
    <property type="protein sequence ID" value="CAB1432387.1"/>
    <property type="molecule type" value="Genomic_DNA"/>
</dbReference>
<dbReference type="AlphaFoldDB" id="A0A9N7ULA5"/>